<sequence>MEENIYDFTVKNNKGETVSLSQYRGKVLLVVNTATKCGLTPQYEALEALYQKHKAEGFEVLDFPCNQFLGQAPGKDEKIEEFCTLNYHTTFPRFSKIDVNGKNAHPLFIWLKEQVPEDQGDENTKSFESKVKVLKPFAKPGDIKWNFGKFLIDRNGNIKARYSPAYKPEQLENDIKELL</sequence>
<dbReference type="PROSITE" id="PS00763">
    <property type="entry name" value="GLUTATHIONE_PEROXID_2"/>
    <property type="match status" value="1"/>
</dbReference>
<dbReference type="PIRSF" id="PIRSF000303">
    <property type="entry name" value="Glutathion_perox"/>
    <property type="match status" value="1"/>
</dbReference>
<feature type="active site" evidence="4">
    <location>
        <position position="37"/>
    </location>
</feature>
<dbReference type="PROSITE" id="PS51352">
    <property type="entry name" value="THIOREDOXIN_2"/>
    <property type="match status" value="1"/>
</dbReference>
<dbReference type="PROSITE" id="PS00460">
    <property type="entry name" value="GLUTATHIONE_PEROXID_1"/>
    <property type="match status" value="1"/>
</dbReference>
<dbReference type="InterPro" id="IPR036249">
    <property type="entry name" value="Thioredoxin-like_sf"/>
</dbReference>
<gene>
    <name evidence="7" type="ORF">CTER_1383</name>
</gene>
<evidence type="ECO:0000256" key="5">
    <source>
        <dbReference type="RuleBase" id="RU000499"/>
    </source>
</evidence>
<dbReference type="AlphaFoldDB" id="S0FTT8"/>
<dbReference type="Pfam" id="PF00255">
    <property type="entry name" value="GSHPx"/>
    <property type="match status" value="1"/>
</dbReference>
<keyword evidence="2 5" id="KW-0575">Peroxidase</keyword>
<dbReference type="GO" id="GO:0004601">
    <property type="term" value="F:peroxidase activity"/>
    <property type="evidence" value="ECO:0007669"/>
    <property type="project" value="UniProtKB-KW"/>
</dbReference>
<dbReference type="PRINTS" id="PR01011">
    <property type="entry name" value="GLUTPROXDASE"/>
</dbReference>
<evidence type="ECO:0000313" key="7">
    <source>
        <dbReference type="EMBL" id="EMS72589.1"/>
    </source>
</evidence>
<accession>S0FTT8</accession>
<dbReference type="PROSITE" id="PS51355">
    <property type="entry name" value="GLUTATHIONE_PEROXID_3"/>
    <property type="match status" value="1"/>
</dbReference>
<reference evidence="7 8" key="1">
    <citation type="journal article" date="2013" name="Genome Announc.">
        <title>Draft Genome Sequence of the Cellulolytic, Mesophilic, Anaerobic Bacterium Clostridium termitidis Strain CT1112 (DSM 5398).</title>
        <authorList>
            <person name="Lal S."/>
            <person name="Ramachandran U."/>
            <person name="Zhang X."/>
            <person name="Munir R."/>
            <person name="Sparling R."/>
            <person name="Levin D.B."/>
        </authorList>
    </citation>
    <scope>NUCLEOTIDE SEQUENCE [LARGE SCALE GENOMIC DNA]</scope>
    <source>
        <strain evidence="7 8">CT1112</strain>
    </source>
</reference>
<dbReference type="PANTHER" id="PTHR11592">
    <property type="entry name" value="GLUTATHIONE PEROXIDASE"/>
    <property type="match status" value="1"/>
</dbReference>
<dbReference type="InterPro" id="IPR013766">
    <property type="entry name" value="Thioredoxin_domain"/>
</dbReference>
<dbReference type="PANTHER" id="PTHR11592:SF78">
    <property type="entry name" value="GLUTATHIONE PEROXIDASE"/>
    <property type="match status" value="1"/>
</dbReference>
<evidence type="ECO:0000256" key="4">
    <source>
        <dbReference type="PIRSR" id="PIRSR000303-1"/>
    </source>
</evidence>
<feature type="domain" description="Thioredoxin" evidence="6">
    <location>
        <begin position="1"/>
        <end position="179"/>
    </location>
</feature>
<evidence type="ECO:0000259" key="6">
    <source>
        <dbReference type="PROSITE" id="PS51352"/>
    </source>
</evidence>
<comment type="similarity">
    <text evidence="1 5">Belongs to the glutathione peroxidase family.</text>
</comment>
<protein>
    <recommendedName>
        <fullName evidence="5">Glutathione peroxidase</fullName>
    </recommendedName>
</protein>
<evidence type="ECO:0000256" key="2">
    <source>
        <dbReference type="ARBA" id="ARBA00022559"/>
    </source>
</evidence>
<evidence type="ECO:0000256" key="3">
    <source>
        <dbReference type="ARBA" id="ARBA00023002"/>
    </source>
</evidence>
<dbReference type="eggNOG" id="COG0386">
    <property type="taxonomic scope" value="Bacteria"/>
</dbReference>
<dbReference type="Gene3D" id="3.40.30.10">
    <property type="entry name" value="Glutaredoxin"/>
    <property type="match status" value="1"/>
</dbReference>
<dbReference type="Proteomes" id="UP000014155">
    <property type="component" value="Unassembled WGS sequence"/>
</dbReference>
<organism evidence="7 8">
    <name type="scientific">Ruminiclostridium cellobioparum subsp. termitidis CT1112</name>
    <dbReference type="NCBI Taxonomy" id="1195236"/>
    <lineage>
        <taxon>Bacteria</taxon>
        <taxon>Bacillati</taxon>
        <taxon>Bacillota</taxon>
        <taxon>Clostridia</taxon>
        <taxon>Eubacteriales</taxon>
        <taxon>Oscillospiraceae</taxon>
        <taxon>Ruminiclostridium</taxon>
    </lineage>
</organism>
<keyword evidence="8" id="KW-1185">Reference proteome</keyword>
<dbReference type="InterPro" id="IPR000889">
    <property type="entry name" value="Glutathione_peroxidase"/>
</dbReference>
<dbReference type="STRING" id="1195236.CTER_1383"/>
<comment type="caution">
    <text evidence="7">The sequence shown here is derived from an EMBL/GenBank/DDBJ whole genome shotgun (WGS) entry which is preliminary data.</text>
</comment>
<keyword evidence="3 5" id="KW-0560">Oxidoreductase</keyword>
<dbReference type="InterPro" id="IPR029760">
    <property type="entry name" value="GPX_CS"/>
</dbReference>
<dbReference type="FunFam" id="3.40.30.10:FF:000010">
    <property type="entry name" value="Glutathione peroxidase"/>
    <property type="match status" value="1"/>
</dbReference>
<evidence type="ECO:0000313" key="8">
    <source>
        <dbReference type="Proteomes" id="UP000014155"/>
    </source>
</evidence>
<name>S0FTT8_RUMCE</name>
<dbReference type="RefSeq" id="WP_004624838.1">
    <property type="nucleotide sequence ID" value="NZ_AORV01000026.1"/>
</dbReference>
<evidence type="ECO:0000256" key="1">
    <source>
        <dbReference type="ARBA" id="ARBA00006926"/>
    </source>
</evidence>
<dbReference type="PATRIC" id="fig|1195236.3.peg.1701"/>
<dbReference type="SUPFAM" id="SSF52833">
    <property type="entry name" value="Thioredoxin-like"/>
    <property type="match status" value="1"/>
</dbReference>
<dbReference type="GO" id="GO:0034599">
    <property type="term" value="P:cellular response to oxidative stress"/>
    <property type="evidence" value="ECO:0007669"/>
    <property type="project" value="TreeGrafter"/>
</dbReference>
<proteinExistence type="inferred from homology"/>
<dbReference type="CDD" id="cd00340">
    <property type="entry name" value="GSH_Peroxidase"/>
    <property type="match status" value="1"/>
</dbReference>
<dbReference type="InterPro" id="IPR029759">
    <property type="entry name" value="GPX_AS"/>
</dbReference>
<dbReference type="EMBL" id="AORV01000026">
    <property type="protein sequence ID" value="EMS72589.1"/>
    <property type="molecule type" value="Genomic_DNA"/>
</dbReference>